<evidence type="ECO:0000313" key="3">
    <source>
        <dbReference type="Proteomes" id="UP000322658"/>
    </source>
</evidence>
<evidence type="ECO:0000256" key="1">
    <source>
        <dbReference type="SAM" id="SignalP"/>
    </source>
</evidence>
<organism evidence="2 3">
    <name type="scientific">Alistipes shahii</name>
    <dbReference type="NCBI Taxonomy" id="328814"/>
    <lineage>
        <taxon>Bacteria</taxon>
        <taxon>Pseudomonadati</taxon>
        <taxon>Bacteroidota</taxon>
        <taxon>Bacteroidia</taxon>
        <taxon>Bacteroidales</taxon>
        <taxon>Rikenellaceae</taxon>
        <taxon>Alistipes</taxon>
    </lineage>
</organism>
<accession>A0A5B3GL70</accession>
<comment type="caution">
    <text evidence="2">The sequence shown here is derived from an EMBL/GenBank/DDBJ whole genome shotgun (WGS) entry which is preliminary data.</text>
</comment>
<dbReference type="EMBL" id="VVXJ01000025">
    <property type="protein sequence ID" value="KAA2374448.1"/>
    <property type="molecule type" value="Genomic_DNA"/>
</dbReference>
<evidence type="ECO:0000313" key="2">
    <source>
        <dbReference type="EMBL" id="KAA2374448.1"/>
    </source>
</evidence>
<name>A0A5B3GL70_9BACT</name>
<gene>
    <name evidence="2" type="ORF">F2Y07_11185</name>
</gene>
<feature type="signal peptide" evidence="1">
    <location>
        <begin position="1"/>
        <end position="20"/>
    </location>
</feature>
<dbReference type="AlphaFoldDB" id="A0A5B3GL70"/>
<proteinExistence type="predicted"/>
<feature type="chain" id="PRO_5022876248" evidence="1">
    <location>
        <begin position="21"/>
        <end position="211"/>
    </location>
</feature>
<protein>
    <submittedName>
        <fullName evidence="2">Uncharacterized protein</fullName>
    </submittedName>
</protein>
<reference evidence="2 3" key="1">
    <citation type="journal article" date="2019" name="Nat. Med.">
        <title>A library of human gut bacterial isolates paired with longitudinal multiomics data enables mechanistic microbiome research.</title>
        <authorList>
            <person name="Poyet M."/>
            <person name="Groussin M."/>
            <person name="Gibbons S.M."/>
            <person name="Avila-Pacheco J."/>
            <person name="Jiang X."/>
            <person name="Kearney S.M."/>
            <person name="Perrotta A.R."/>
            <person name="Berdy B."/>
            <person name="Zhao S."/>
            <person name="Lieberman T.D."/>
            <person name="Swanson P.K."/>
            <person name="Smith M."/>
            <person name="Roesemann S."/>
            <person name="Alexander J.E."/>
            <person name="Rich S.A."/>
            <person name="Livny J."/>
            <person name="Vlamakis H."/>
            <person name="Clish C."/>
            <person name="Bullock K."/>
            <person name="Deik A."/>
            <person name="Scott J."/>
            <person name="Pierce K.A."/>
            <person name="Xavier R.J."/>
            <person name="Alm E.J."/>
        </authorList>
    </citation>
    <scope>NUCLEOTIDE SEQUENCE [LARGE SCALE GENOMIC DNA]</scope>
    <source>
        <strain evidence="2 3">BIOML-A1</strain>
    </source>
</reference>
<keyword evidence="1" id="KW-0732">Signal</keyword>
<dbReference type="RefSeq" id="WP_022061201.1">
    <property type="nucleotide sequence ID" value="NZ_CAUENT010000024.1"/>
</dbReference>
<sequence>MRLVLAFVALLLSLPLSPQARPKGYELDYYRVRLESVETDGAWGGVIGNPENEQGFTTPGYRDSTIRVVFTFEPTHVDFSLTNESDSDFGIIWDEAVFVDGVSNAAEGVFHRGVKLLDRHDAQVPSVVVKGSCVSESLAVKNRVFYSRDLKRWVFENLLRDADKLTQIKILLPIETAGGRRDYLFVFSVHWENRKVRAEFDTGRWFYVSEK</sequence>
<dbReference type="Proteomes" id="UP000322658">
    <property type="component" value="Unassembled WGS sequence"/>
</dbReference>